<sequence length="407" mass="46318">MTCLAVNPPSEERDAYEHAICQTTFPKLDTFIWSATCSLRLLKFLTQHHQQLYTVAFNFEPLETLTILRYSLADAEPITLRGLVKFYGELHHVRLLGAEDTIKSITGQWTGQELTNFRSCMMSLRRIKHLVELNLMWPVLDIMHLDIISRHLQTIQDLKITLSSVYVREDEASIFLFCLCTKSTHPHIQSNDVRIKAALSRFPDLIKLTILNAGHREPGKPKFGLDEDYKSVRVWGDRCPSLAICITPRHTRWIRCEERDAVEWVPTPLVGEARKWYKNAILNDIKPGWKKAIRRIWPPGIEIEDAISIADSELMELLEYSDDEQEDVEEQKEAQEQVEVEAEVPTLDSATSELTQNDFINGGQGDVESEVAQDAASNNGAEAERSDSSLDDTEGIIAEQGNRDDLS</sequence>
<dbReference type="EMBL" id="JAOTPV010000033">
    <property type="protein sequence ID" value="KAJ4469206.1"/>
    <property type="molecule type" value="Genomic_DNA"/>
</dbReference>
<organism evidence="2 3">
    <name type="scientific">Lentinula aciculospora</name>
    <dbReference type="NCBI Taxonomy" id="153920"/>
    <lineage>
        <taxon>Eukaryota</taxon>
        <taxon>Fungi</taxon>
        <taxon>Dikarya</taxon>
        <taxon>Basidiomycota</taxon>
        <taxon>Agaricomycotina</taxon>
        <taxon>Agaricomycetes</taxon>
        <taxon>Agaricomycetidae</taxon>
        <taxon>Agaricales</taxon>
        <taxon>Marasmiineae</taxon>
        <taxon>Omphalotaceae</taxon>
        <taxon>Lentinula</taxon>
    </lineage>
</organism>
<feature type="region of interest" description="Disordered" evidence="1">
    <location>
        <begin position="323"/>
        <end position="407"/>
    </location>
</feature>
<evidence type="ECO:0000313" key="3">
    <source>
        <dbReference type="Proteomes" id="UP001150266"/>
    </source>
</evidence>
<evidence type="ECO:0000256" key="1">
    <source>
        <dbReference type="SAM" id="MobiDB-lite"/>
    </source>
</evidence>
<accession>A0A9W8ZXY2</accession>
<reference evidence="2" key="1">
    <citation type="submission" date="2022-08" db="EMBL/GenBank/DDBJ databases">
        <title>A Global Phylogenomic Analysis of the Shiitake Genus Lentinula.</title>
        <authorList>
            <consortium name="DOE Joint Genome Institute"/>
            <person name="Sierra-Patev S."/>
            <person name="Min B."/>
            <person name="Naranjo-Ortiz M."/>
            <person name="Looney B."/>
            <person name="Konkel Z."/>
            <person name="Slot J.C."/>
            <person name="Sakamoto Y."/>
            <person name="Steenwyk J.L."/>
            <person name="Rokas A."/>
            <person name="Carro J."/>
            <person name="Camarero S."/>
            <person name="Ferreira P."/>
            <person name="Molpeceres G."/>
            <person name="Ruiz-Duenas F.J."/>
            <person name="Serrano A."/>
            <person name="Henrissat B."/>
            <person name="Drula E."/>
            <person name="Hughes K.W."/>
            <person name="Mata J.L."/>
            <person name="Ishikawa N.K."/>
            <person name="Vargas-Isla R."/>
            <person name="Ushijima S."/>
            <person name="Smith C.A."/>
            <person name="Ahrendt S."/>
            <person name="Andreopoulos W."/>
            <person name="He G."/>
            <person name="Labutti K."/>
            <person name="Lipzen A."/>
            <person name="Ng V."/>
            <person name="Riley R."/>
            <person name="Sandor L."/>
            <person name="Barry K."/>
            <person name="Martinez A.T."/>
            <person name="Xiao Y."/>
            <person name="Gibbons J.G."/>
            <person name="Terashima K."/>
            <person name="Grigoriev I.V."/>
            <person name="Hibbett D.S."/>
        </authorList>
    </citation>
    <scope>NUCLEOTIDE SEQUENCE</scope>
    <source>
        <strain evidence="2">JLM2183</strain>
    </source>
</reference>
<dbReference type="AlphaFoldDB" id="A0A9W8ZXY2"/>
<dbReference type="Proteomes" id="UP001150266">
    <property type="component" value="Unassembled WGS sequence"/>
</dbReference>
<dbReference type="OrthoDB" id="2862720at2759"/>
<protein>
    <submittedName>
        <fullName evidence="2">Uncharacterized protein</fullName>
    </submittedName>
</protein>
<keyword evidence="3" id="KW-1185">Reference proteome</keyword>
<name>A0A9W8ZXY2_9AGAR</name>
<evidence type="ECO:0000313" key="2">
    <source>
        <dbReference type="EMBL" id="KAJ4469206.1"/>
    </source>
</evidence>
<proteinExistence type="predicted"/>
<comment type="caution">
    <text evidence="2">The sequence shown here is derived from an EMBL/GenBank/DDBJ whole genome shotgun (WGS) entry which is preliminary data.</text>
</comment>
<gene>
    <name evidence="2" type="ORF">J3R30DRAFT_3687425</name>
</gene>
<feature type="compositionally biased region" description="Polar residues" evidence="1">
    <location>
        <begin position="348"/>
        <end position="359"/>
    </location>
</feature>
<feature type="compositionally biased region" description="Acidic residues" evidence="1">
    <location>
        <begin position="323"/>
        <end position="342"/>
    </location>
</feature>